<gene>
    <name evidence="9" type="ORF">FRX31_018993</name>
</gene>
<keyword evidence="10" id="KW-1185">Reference proteome</keyword>
<dbReference type="InterPro" id="IPR036412">
    <property type="entry name" value="HAD-like_sf"/>
</dbReference>
<evidence type="ECO:0000256" key="4">
    <source>
        <dbReference type="ARBA" id="ARBA00022643"/>
    </source>
</evidence>
<protein>
    <recommendedName>
        <fullName evidence="2">riboflavin kinase</fullName>
        <ecNumber evidence="2">2.7.1.26</ecNumber>
    </recommendedName>
</protein>
<organism evidence="9 10">
    <name type="scientific">Thalictrum thalictroides</name>
    <name type="common">Rue-anemone</name>
    <name type="synonym">Anemone thalictroides</name>
    <dbReference type="NCBI Taxonomy" id="46969"/>
    <lineage>
        <taxon>Eukaryota</taxon>
        <taxon>Viridiplantae</taxon>
        <taxon>Streptophyta</taxon>
        <taxon>Embryophyta</taxon>
        <taxon>Tracheophyta</taxon>
        <taxon>Spermatophyta</taxon>
        <taxon>Magnoliopsida</taxon>
        <taxon>Ranunculales</taxon>
        <taxon>Ranunculaceae</taxon>
        <taxon>Thalictroideae</taxon>
        <taxon>Thalictrum</taxon>
    </lineage>
</organism>
<keyword evidence="7" id="KW-0067">ATP-binding</keyword>
<evidence type="ECO:0000256" key="7">
    <source>
        <dbReference type="ARBA" id="ARBA00022840"/>
    </source>
</evidence>
<dbReference type="SUPFAM" id="SSF82114">
    <property type="entry name" value="Riboflavin kinase-like"/>
    <property type="match status" value="1"/>
</dbReference>
<keyword evidence="5" id="KW-0808">Transferase</keyword>
<feature type="domain" description="Riboflavin kinase" evidence="8">
    <location>
        <begin position="102"/>
        <end position="168"/>
    </location>
</feature>
<keyword evidence="3" id="KW-0285">Flavoprotein</keyword>
<dbReference type="PANTHER" id="PTHR22749">
    <property type="entry name" value="RIBOFLAVIN KINASE/FMN ADENYLYLTRANSFERASE"/>
    <property type="match status" value="1"/>
</dbReference>
<proteinExistence type="predicted"/>
<evidence type="ECO:0000256" key="5">
    <source>
        <dbReference type="ARBA" id="ARBA00022679"/>
    </source>
</evidence>
<dbReference type="GO" id="GO:0005524">
    <property type="term" value="F:ATP binding"/>
    <property type="evidence" value="ECO:0007669"/>
    <property type="project" value="UniProtKB-KW"/>
</dbReference>
<evidence type="ECO:0000256" key="3">
    <source>
        <dbReference type="ARBA" id="ARBA00022630"/>
    </source>
</evidence>
<dbReference type="InterPro" id="IPR023214">
    <property type="entry name" value="HAD_sf"/>
</dbReference>
<accession>A0A7J6W4J6</accession>
<name>A0A7J6W4J6_THATH</name>
<dbReference type="EMBL" id="JABWDY010022830">
    <property type="protein sequence ID" value="KAF5191420.1"/>
    <property type="molecule type" value="Genomic_DNA"/>
</dbReference>
<comment type="caution">
    <text evidence="9">The sequence shown here is derived from an EMBL/GenBank/DDBJ whole genome shotgun (WGS) entry which is preliminary data.</text>
</comment>
<dbReference type="GO" id="GO:0009398">
    <property type="term" value="P:FMN biosynthetic process"/>
    <property type="evidence" value="ECO:0007669"/>
    <property type="project" value="UniProtKB-UniPathway"/>
</dbReference>
<dbReference type="Pfam" id="PF01687">
    <property type="entry name" value="Flavokinase"/>
    <property type="match status" value="1"/>
</dbReference>
<dbReference type="Gene3D" id="2.40.30.30">
    <property type="entry name" value="Riboflavin kinase-like"/>
    <property type="match status" value="1"/>
</dbReference>
<evidence type="ECO:0000256" key="2">
    <source>
        <dbReference type="ARBA" id="ARBA00012105"/>
    </source>
</evidence>
<reference evidence="9 10" key="1">
    <citation type="submission" date="2020-06" db="EMBL/GenBank/DDBJ databases">
        <title>Transcriptomic and genomic resources for Thalictrum thalictroides and T. hernandezii: Facilitating candidate gene discovery in an emerging model plant lineage.</title>
        <authorList>
            <person name="Arias T."/>
            <person name="Riano-Pachon D.M."/>
            <person name="Di Stilio V.S."/>
        </authorList>
    </citation>
    <scope>NUCLEOTIDE SEQUENCE [LARGE SCALE GENOMIC DNA]</scope>
    <source>
        <strain evidence="10">cv. WT478/WT964</strain>
        <tissue evidence="9">Leaves</tissue>
    </source>
</reference>
<evidence type="ECO:0000313" key="9">
    <source>
        <dbReference type="EMBL" id="KAF5191420.1"/>
    </source>
</evidence>
<keyword evidence="9" id="KW-0418">Kinase</keyword>
<dbReference type="SUPFAM" id="SSF56784">
    <property type="entry name" value="HAD-like"/>
    <property type="match status" value="1"/>
</dbReference>
<keyword evidence="4" id="KW-0288">FMN</keyword>
<dbReference type="EC" id="2.7.1.26" evidence="2"/>
<comment type="pathway">
    <text evidence="1">Cofactor biosynthesis; FMN biosynthesis; FMN from riboflavin (ATP route): step 1/1.</text>
</comment>
<evidence type="ECO:0000259" key="8">
    <source>
        <dbReference type="Pfam" id="PF01687"/>
    </source>
</evidence>
<evidence type="ECO:0000256" key="6">
    <source>
        <dbReference type="ARBA" id="ARBA00022741"/>
    </source>
</evidence>
<dbReference type="Proteomes" id="UP000554482">
    <property type="component" value="Unassembled WGS sequence"/>
</dbReference>
<evidence type="ECO:0000313" key="10">
    <source>
        <dbReference type="Proteomes" id="UP000554482"/>
    </source>
</evidence>
<dbReference type="GO" id="GO:0009231">
    <property type="term" value="P:riboflavin biosynthetic process"/>
    <property type="evidence" value="ECO:0007669"/>
    <property type="project" value="InterPro"/>
</dbReference>
<dbReference type="PANTHER" id="PTHR22749:SF8">
    <property type="entry name" value="RIBOFLAVIN KINASE"/>
    <property type="match status" value="1"/>
</dbReference>
<dbReference type="InterPro" id="IPR023468">
    <property type="entry name" value="Riboflavin_kinase"/>
</dbReference>
<dbReference type="UniPathway" id="UPA00276">
    <property type="reaction ID" value="UER00406"/>
</dbReference>
<evidence type="ECO:0000256" key="1">
    <source>
        <dbReference type="ARBA" id="ARBA00005201"/>
    </source>
</evidence>
<sequence>MGIDAAHCLVIEDSVIGVMAAKAAGMKVVAVPSLKAQMDRYSIADYVLHSLLEFRPELWGLPAFGDWVGNALPIEPLYVKGQVQKGFLCEVADDGPNALPDQVSGIYFGWAKLSTHGIFKVVVGIGWQKDSCTTKRIIKPYLIGAVDKYISGQQLEMVLVGYSRELIHEASKMDLNVLEEDKLLASEALDLPMFAYDMNNSLVDEATLVEDKCSLE</sequence>
<dbReference type="InterPro" id="IPR015865">
    <property type="entry name" value="Riboflavin_kinase_bac/euk"/>
</dbReference>
<keyword evidence="6" id="KW-0547">Nucleotide-binding</keyword>
<dbReference type="AlphaFoldDB" id="A0A7J6W4J6"/>
<dbReference type="InterPro" id="IPR023465">
    <property type="entry name" value="Riboflavin_kinase_dom_sf"/>
</dbReference>
<dbReference type="Gene3D" id="3.40.50.1000">
    <property type="entry name" value="HAD superfamily/HAD-like"/>
    <property type="match status" value="1"/>
</dbReference>
<dbReference type="GO" id="GO:0008531">
    <property type="term" value="F:riboflavin kinase activity"/>
    <property type="evidence" value="ECO:0007669"/>
    <property type="project" value="UniProtKB-EC"/>
</dbReference>
<dbReference type="OrthoDB" id="276388at2759"/>